<dbReference type="InterPro" id="IPR012340">
    <property type="entry name" value="NA-bd_OB-fold"/>
</dbReference>
<sequence>MLHPQFDQNSASLFAGPGFMPSQPTQVADPSASPSKKGRSNLHQGIIPVTVKQIADAFASFGEKSNLKINGVDISIVRVLGLVTNKVERVTDVSFTIDDGTGKINFNRW</sequence>
<dbReference type="AlphaFoldDB" id="A0A833QU36"/>
<dbReference type="PANTHER" id="PTHR13989:SF16">
    <property type="entry name" value="REPLICATION PROTEIN A2"/>
    <property type="match status" value="1"/>
</dbReference>
<comment type="subcellular location">
    <subcellularLocation>
        <location evidence="1">Nucleus</location>
    </subcellularLocation>
</comment>
<evidence type="ECO:0000313" key="6">
    <source>
        <dbReference type="Proteomes" id="UP000623129"/>
    </source>
</evidence>
<dbReference type="EMBL" id="SWLB01000017">
    <property type="protein sequence ID" value="KAF3327457.1"/>
    <property type="molecule type" value="Genomic_DNA"/>
</dbReference>
<gene>
    <name evidence="5" type="ORF">FCM35_KLT07575</name>
</gene>
<dbReference type="Gene3D" id="2.40.50.140">
    <property type="entry name" value="Nucleic acid-binding proteins"/>
    <property type="match status" value="1"/>
</dbReference>
<accession>A0A833QU36</accession>
<keyword evidence="6" id="KW-1185">Reference proteome</keyword>
<dbReference type="GO" id="GO:0000781">
    <property type="term" value="C:chromosome, telomeric region"/>
    <property type="evidence" value="ECO:0007669"/>
    <property type="project" value="TreeGrafter"/>
</dbReference>
<keyword evidence="3" id="KW-0539">Nucleus</keyword>
<feature type="compositionally biased region" description="Polar residues" evidence="4">
    <location>
        <begin position="22"/>
        <end position="34"/>
    </location>
</feature>
<dbReference type="SUPFAM" id="SSF50249">
    <property type="entry name" value="Nucleic acid-binding proteins"/>
    <property type="match status" value="1"/>
</dbReference>
<dbReference type="InterPro" id="IPR040260">
    <property type="entry name" value="RFA2-like"/>
</dbReference>
<dbReference type="GO" id="GO:0000724">
    <property type="term" value="P:double-strand break repair via homologous recombination"/>
    <property type="evidence" value="ECO:0007669"/>
    <property type="project" value="TreeGrafter"/>
</dbReference>
<dbReference type="PANTHER" id="PTHR13989">
    <property type="entry name" value="REPLICATION PROTEIN A-RELATED"/>
    <property type="match status" value="1"/>
</dbReference>
<dbReference type="OrthoDB" id="785159at2759"/>
<protein>
    <submittedName>
        <fullName evidence="5">Replication protein A subunit B-like protein</fullName>
    </submittedName>
</protein>
<dbReference type="GO" id="GO:0006260">
    <property type="term" value="P:DNA replication"/>
    <property type="evidence" value="ECO:0007669"/>
    <property type="project" value="TreeGrafter"/>
</dbReference>
<dbReference type="Proteomes" id="UP000623129">
    <property type="component" value="Unassembled WGS sequence"/>
</dbReference>
<keyword evidence="2" id="KW-0238">DNA-binding</keyword>
<feature type="region of interest" description="Disordered" evidence="4">
    <location>
        <begin position="1"/>
        <end position="41"/>
    </location>
</feature>
<dbReference type="GO" id="GO:0005662">
    <property type="term" value="C:DNA replication factor A complex"/>
    <property type="evidence" value="ECO:0007669"/>
    <property type="project" value="TreeGrafter"/>
</dbReference>
<dbReference type="GO" id="GO:0035861">
    <property type="term" value="C:site of double-strand break"/>
    <property type="evidence" value="ECO:0007669"/>
    <property type="project" value="TreeGrafter"/>
</dbReference>
<evidence type="ECO:0000256" key="2">
    <source>
        <dbReference type="ARBA" id="ARBA00023125"/>
    </source>
</evidence>
<evidence type="ECO:0000256" key="1">
    <source>
        <dbReference type="ARBA" id="ARBA00004123"/>
    </source>
</evidence>
<reference evidence="5" key="1">
    <citation type="submission" date="2020-01" db="EMBL/GenBank/DDBJ databases">
        <title>Genome sequence of Kobresia littledalei, the first chromosome-level genome in the family Cyperaceae.</title>
        <authorList>
            <person name="Qu G."/>
        </authorList>
    </citation>
    <scope>NUCLEOTIDE SEQUENCE</scope>
    <source>
        <strain evidence="5">C.B.Clarke</strain>
        <tissue evidence="5">Leaf</tissue>
    </source>
</reference>
<feature type="compositionally biased region" description="Polar residues" evidence="4">
    <location>
        <begin position="1"/>
        <end position="12"/>
    </location>
</feature>
<proteinExistence type="predicted"/>
<organism evidence="5 6">
    <name type="scientific">Carex littledalei</name>
    <dbReference type="NCBI Taxonomy" id="544730"/>
    <lineage>
        <taxon>Eukaryota</taxon>
        <taxon>Viridiplantae</taxon>
        <taxon>Streptophyta</taxon>
        <taxon>Embryophyta</taxon>
        <taxon>Tracheophyta</taxon>
        <taxon>Spermatophyta</taxon>
        <taxon>Magnoliopsida</taxon>
        <taxon>Liliopsida</taxon>
        <taxon>Poales</taxon>
        <taxon>Cyperaceae</taxon>
        <taxon>Cyperoideae</taxon>
        <taxon>Cariceae</taxon>
        <taxon>Carex</taxon>
        <taxon>Carex subgen. Euthyceras</taxon>
    </lineage>
</organism>
<comment type="caution">
    <text evidence="5">The sequence shown here is derived from an EMBL/GenBank/DDBJ whole genome shotgun (WGS) entry which is preliminary data.</text>
</comment>
<dbReference type="GO" id="GO:0006289">
    <property type="term" value="P:nucleotide-excision repair"/>
    <property type="evidence" value="ECO:0007669"/>
    <property type="project" value="TreeGrafter"/>
</dbReference>
<dbReference type="GO" id="GO:0003697">
    <property type="term" value="F:single-stranded DNA binding"/>
    <property type="evidence" value="ECO:0007669"/>
    <property type="project" value="TreeGrafter"/>
</dbReference>
<evidence type="ECO:0000256" key="3">
    <source>
        <dbReference type="ARBA" id="ARBA00023242"/>
    </source>
</evidence>
<evidence type="ECO:0000313" key="5">
    <source>
        <dbReference type="EMBL" id="KAF3327457.1"/>
    </source>
</evidence>
<evidence type="ECO:0000256" key="4">
    <source>
        <dbReference type="SAM" id="MobiDB-lite"/>
    </source>
</evidence>
<name>A0A833QU36_9POAL</name>